<dbReference type="AlphaFoldDB" id="A0A512NEA2"/>
<dbReference type="Pfam" id="PF10129">
    <property type="entry name" value="OpgC_C"/>
    <property type="match status" value="1"/>
</dbReference>
<keyword evidence="3" id="KW-1185">Reference proteome</keyword>
<keyword evidence="1" id="KW-0472">Membrane</keyword>
<feature type="transmembrane region" description="Helical" evidence="1">
    <location>
        <begin position="21"/>
        <end position="40"/>
    </location>
</feature>
<dbReference type="RefSeq" id="WP_147151645.1">
    <property type="nucleotide sequence ID" value="NZ_BKAJ01000076.1"/>
</dbReference>
<sequence length="385" mass="43178">MAAPPVIASGRDIRLDLFRGLALWFIFVDHVPTNVVSWFTIRNYGFSDATEVFVFISGYTAVIAYARMMQREGWVRAAARVYRRVWQLYVAHILLFMAFTAQIVWVSIARDMPSLIDEMELMGLGENPYRAILAAALLQFRPVNLDVLPLYIVLLAAFPFVLPAVLRWPFAVLGVSLALYAATCHFDWNLPAYPAGKVWYFNPLAWQVVFYGGTACAVLGSKLAWLDRFRWPLSVLAALYLLFAAFIALSWHYNPLQEMTPAWLARQIYPIDKTNIDILRFLHFLAVAWLVRVLVPASAAFLRWPVFQPLRRCGEQSLLIFCIGTFLALSAQIVVSYFEESLLSQIVVSVAGILVMCAAAYVATWFKSGGSAGSGRTPTTAEAVP</sequence>
<feature type="transmembrane region" description="Helical" evidence="1">
    <location>
        <begin position="147"/>
        <end position="165"/>
    </location>
</feature>
<evidence type="ECO:0000256" key="1">
    <source>
        <dbReference type="SAM" id="Phobius"/>
    </source>
</evidence>
<dbReference type="PANTHER" id="PTHR38592:SF3">
    <property type="entry name" value="BLL4819 PROTEIN"/>
    <property type="match status" value="1"/>
</dbReference>
<proteinExistence type="predicted"/>
<feature type="transmembrane region" description="Helical" evidence="1">
    <location>
        <begin position="281"/>
        <end position="306"/>
    </location>
</feature>
<dbReference type="PANTHER" id="PTHR38592">
    <property type="entry name" value="BLL4819 PROTEIN"/>
    <property type="match status" value="1"/>
</dbReference>
<dbReference type="EMBL" id="BKAJ01000076">
    <property type="protein sequence ID" value="GEP57275.1"/>
    <property type="molecule type" value="Genomic_DNA"/>
</dbReference>
<name>A0A512NEA2_9HYPH</name>
<feature type="transmembrane region" description="Helical" evidence="1">
    <location>
        <begin position="318"/>
        <end position="338"/>
    </location>
</feature>
<feature type="transmembrane region" description="Helical" evidence="1">
    <location>
        <begin position="88"/>
        <end position="108"/>
    </location>
</feature>
<keyword evidence="1" id="KW-1133">Transmembrane helix</keyword>
<feature type="transmembrane region" description="Helical" evidence="1">
    <location>
        <begin position="233"/>
        <end position="253"/>
    </location>
</feature>
<feature type="transmembrane region" description="Helical" evidence="1">
    <location>
        <begin position="52"/>
        <end position="68"/>
    </location>
</feature>
<feature type="transmembrane region" description="Helical" evidence="1">
    <location>
        <begin position="208"/>
        <end position="226"/>
    </location>
</feature>
<organism evidence="2 3">
    <name type="scientific">Reyranella soli</name>
    <dbReference type="NCBI Taxonomy" id="1230389"/>
    <lineage>
        <taxon>Bacteria</taxon>
        <taxon>Pseudomonadati</taxon>
        <taxon>Pseudomonadota</taxon>
        <taxon>Alphaproteobacteria</taxon>
        <taxon>Hyphomicrobiales</taxon>
        <taxon>Reyranellaceae</taxon>
        <taxon>Reyranella</taxon>
    </lineage>
</organism>
<dbReference type="Proteomes" id="UP000321058">
    <property type="component" value="Unassembled WGS sequence"/>
</dbReference>
<reference evidence="2 3" key="1">
    <citation type="submission" date="2019-07" db="EMBL/GenBank/DDBJ databases">
        <title>Whole genome shotgun sequence of Reyranella soli NBRC 108950.</title>
        <authorList>
            <person name="Hosoyama A."/>
            <person name="Uohara A."/>
            <person name="Ohji S."/>
            <person name="Ichikawa N."/>
        </authorList>
    </citation>
    <scope>NUCLEOTIDE SEQUENCE [LARGE SCALE GENOMIC DNA]</scope>
    <source>
        <strain evidence="2 3">NBRC 108950</strain>
    </source>
</reference>
<protein>
    <submittedName>
        <fullName evidence="2">Membrane protein</fullName>
    </submittedName>
</protein>
<dbReference type="InterPro" id="IPR014550">
    <property type="entry name" value="UCP028704_OpgC"/>
</dbReference>
<feature type="transmembrane region" description="Helical" evidence="1">
    <location>
        <begin position="344"/>
        <end position="366"/>
    </location>
</feature>
<dbReference type="OrthoDB" id="9775975at2"/>
<gene>
    <name evidence="2" type="ORF">RSO01_44410</name>
</gene>
<evidence type="ECO:0000313" key="3">
    <source>
        <dbReference type="Proteomes" id="UP000321058"/>
    </source>
</evidence>
<dbReference type="PIRSF" id="PIRSF028704">
    <property type="entry name" value="UPC028704"/>
    <property type="match status" value="1"/>
</dbReference>
<evidence type="ECO:0000313" key="2">
    <source>
        <dbReference type="EMBL" id="GEP57275.1"/>
    </source>
</evidence>
<keyword evidence="1" id="KW-0812">Transmembrane</keyword>
<feature type="transmembrane region" description="Helical" evidence="1">
    <location>
        <begin position="170"/>
        <end position="188"/>
    </location>
</feature>
<comment type="caution">
    <text evidence="2">The sequence shown here is derived from an EMBL/GenBank/DDBJ whole genome shotgun (WGS) entry which is preliminary data.</text>
</comment>
<accession>A0A512NEA2</accession>